<organism evidence="1">
    <name type="scientific">Red panda feces-associated genomovirus</name>
    <dbReference type="NCBI Taxonomy" id="2863991"/>
    <lineage>
        <taxon>Viruses</taxon>
        <taxon>Monodnaviria</taxon>
        <taxon>Shotokuvirae</taxon>
        <taxon>Cressdnaviricota</taxon>
        <taxon>Repensiviricetes</taxon>
        <taxon>Geplafuvirales</taxon>
        <taxon>Genomoviridae</taxon>
    </lineage>
</organism>
<protein>
    <submittedName>
        <fullName evidence="1">Capsid protein</fullName>
    </submittedName>
</protein>
<proteinExistence type="predicted"/>
<evidence type="ECO:0000313" key="1">
    <source>
        <dbReference type="EMBL" id="UBJ26202.1"/>
    </source>
</evidence>
<dbReference type="EMBL" id="MZ556176">
    <property type="protein sequence ID" value="UBJ26202.1"/>
    <property type="molecule type" value="Genomic_DNA"/>
</dbReference>
<sequence>MKRSGKAIKYTRSNAPRFARAANVIGAAYKAYKARSKTQTKTESQKPGIQGITTFQKDVKQVYRYKRAPTRLRKRWNRSRRTFTHNLLKQETSRKYHYHGAQTWSSDAGQQYIYGWMSYGVGGAGGADGTGDLADMYTRFNTEQGVDPTLQTGGSNGRRYYYDHMRCRVVLTNTGTNPIFWEIYECVARTDVPITPEGATLQQMLAVAINNTNQATLSGAAASLNTTYNTSASSLPNLRSSGVTPFQFRHFCQNFKIKKVTRLQASPGNTVSFDASDPRNITVNWDNYLDVLAKKGVTKCYLVRQWGAVTAAAPNNSASLAQFEIEKDYNLKCLDTQKPELNYITYTS</sequence>
<accession>A0A8K1M4R6</accession>
<reference evidence="1" key="1">
    <citation type="submission" date="2021-07" db="EMBL/GenBank/DDBJ databases">
        <title>Communication and adaptive evolution of viruses within giant pandas and their associated organisms in a local ecological environment.</title>
        <authorList>
            <person name="Zhao M."/>
            <person name="Liu S."/>
            <person name="Zhang W."/>
        </authorList>
    </citation>
    <scope>NUCLEOTIDE SEQUENCE</scope>
    <source>
        <strain evidence="1">Rpf284geno12-12</strain>
    </source>
</reference>
<name>A0A8K1M4R6_9VIRU</name>